<dbReference type="Gene3D" id="3.40.50.880">
    <property type="match status" value="1"/>
</dbReference>
<dbReference type="Pfam" id="PF12833">
    <property type="entry name" value="HTH_18"/>
    <property type="match status" value="1"/>
</dbReference>
<dbReference type="CDD" id="cd03136">
    <property type="entry name" value="GATase1_AraC_ArgR_like"/>
    <property type="match status" value="1"/>
</dbReference>
<evidence type="ECO:0000313" key="6">
    <source>
        <dbReference type="Proteomes" id="UP001549204"/>
    </source>
</evidence>
<dbReference type="Proteomes" id="UP001549204">
    <property type="component" value="Unassembled WGS sequence"/>
</dbReference>
<dbReference type="InterPro" id="IPR002818">
    <property type="entry name" value="DJ-1/PfpI"/>
</dbReference>
<keyword evidence="6" id="KW-1185">Reference proteome</keyword>
<evidence type="ECO:0000313" key="5">
    <source>
        <dbReference type="EMBL" id="MET3583823.1"/>
    </source>
</evidence>
<evidence type="ECO:0000256" key="2">
    <source>
        <dbReference type="ARBA" id="ARBA00023125"/>
    </source>
</evidence>
<keyword evidence="3" id="KW-0804">Transcription</keyword>
<dbReference type="PANTHER" id="PTHR43130">
    <property type="entry name" value="ARAC-FAMILY TRANSCRIPTIONAL REGULATOR"/>
    <property type="match status" value="1"/>
</dbReference>
<dbReference type="InterPro" id="IPR018062">
    <property type="entry name" value="HTH_AraC-typ_CS"/>
</dbReference>
<dbReference type="Gene3D" id="1.10.10.60">
    <property type="entry name" value="Homeodomain-like"/>
    <property type="match status" value="1"/>
</dbReference>
<dbReference type="PROSITE" id="PS01124">
    <property type="entry name" value="HTH_ARAC_FAMILY_2"/>
    <property type="match status" value="1"/>
</dbReference>
<dbReference type="InterPro" id="IPR029062">
    <property type="entry name" value="Class_I_gatase-like"/>
</dbReference>
<keyword evidence="1" id="KW-0805">Transcription regulation</keyword>
<reference evidence="5 6" key="1">
    <citation type="submission" date="2024-06" db="EMBL/GenBank/DDBJ databases">
        <title>Genomic Encyclopedia of Type Strains, Phase IV (KMG-IV): sequencing the most valuable type-strain genomes for metagenomic binning, comparative biology and taxonomic classification.</title>
        <authorList>
            <person name="Goeker M."/>
        </authorList>
    </citation>
    <scope>NUCLEOTIDE SEQUENCE [LARGE SCALE GENOMIC DNA]</scope>
    <source>
        <strain evidence="5 6">DSM 100022</strain>
    </source>
</reference>
<dbReference type="SUPFAM" id="SSF46689">
    <property type="entry name" value="Homeodomain-like"/>
    <property type="match status" value="2"/>
</dbReference>
<gene>
    <name evidence="5" type="ORF">ABID19_006889</name>
</gene>
<dbReference type="InterPro" id="IPR009057">
    <property type="entry name" value="Homeodomain-like_sf"/>
</dbReference>
<dbReference type="SMART" id="SM00342">
    <property type="entry name" value="HTH_ARAC"/>
    <property type="match status" value="1"/>
</dbReference>
<protein>
    <submittedName>
        <fullName evidence="5">Transcriptional regulator GlxA family with amidase domain</fullName>
    </submittedName>
</protein>
<accession>A0ABV2GZX1</accession>
<sequence length="310" mass="35227">MIDILRDADYVTDRVNHQWFTISVDSREVVAMNGLRSICDYTVETAPQCDVVVVCAALGGHLFEDDRLFRWLRSRYAQHTTVGAIATGTWVLAKAGLLSNHRCTLHWEDIPAFEEQYPRLTVERSLFVRDRQIFTCSGGTAAIDLFLQLVSETLGPEVSSDVARQILYQTIRQGSEVVPIKESPFRRIGNQALRKAAQLMHDNVDFPLSIETIAARSGTSQKQLERLFDQHFRTTPQLHYRAVRLDQARALVRLTEFAIWEIAIATGFSTPQYLSKCYRARFGISPSQERRNLARYQDPLPSVVLHDGTS</sequence>
<keyword evidence="2" id="KW-0238">DNA-binding</keyword>
<evidence type="ECO:0000256" key="3">
    <source>
        <dbReference type="ARBA" id="ARBA00023163"/>
    </source>
</evidence>
<dbReference type="PANTHER" id="PTHR43130:SF3">
    <property type="entry name" value="HTH-TYPE TRANSCRIPTIONAL REGULATOR RV1931C"/>
    <property type="match status" value="1"/>
</dbReference>
<dbReference type="Pfam" id="PF01965">
    <property type="entry name" value="DJ-1_PfpI"/>
    <property type="match status" value="1"/>
</dbReference>
<dbReference type="PROSITE" id="PS00041">
    <property type="entry name" value="HTH_ARAC_FAMILY_1"/>
    <property type="match status" value="1"/>
</dbReference>
<organism evidence="5 6">
    <name type="scientific">Mesorhizobium robiniae</name>
    <dbReference type="NCBI Taxonomy" id="559315"/>
    <lineage>
        <taxon>Bacteria</taxon>
        <taxon>Pseudomonadati</taxon>
        <taxon>Pseudomonadota</taxon>
        <taxon>Alphaproteobacteria</taxon>
        <taxon>Hyphomicrobiales</taxon>
        <taxon>Phyllobacteriaceae</taxon>
        <taxon>Mesorhizobium</taxon>
    </lineage>
</organism>
<comment type="caution">
    <text evidence="5">The sequence shown here is derived from an EMBL/GenBank/DDBJ whole genome shotgun (WGS) entry which is preliminary data.</text>
</comment>
<proteinExistence type="predicted"/>
<dbReference type="InterPro" id="IPR018060">
    <property type="entry name" value="HTH_AraC"/>
</dbReference>
<dbReference type="SUPFAM" id="SSF52317">
    <property type="entry name" value="Class I glutamine amidotransferase-like"/>
    <property type="match status" value="1"/>
</dbReference>
<feature type="domain" description="HTH araC/xylS-type" evidence="4">
    <location>
        <begin position="194"/>
        <end position="292"/>
    </location>
</feature>
<dbReference type="InterPro" id="IPR052158">
    <property type="entry name" value="INH-QAR"/>
</dbReference>
<dbReference type="RefSeq" id="WP_354494823.1">
    <property type="nucleotide sequence ID" value="NZ_JBEPMC010000024.1"/>
</dbReference>
<name>A0ABV2GZX1_9HYPH</name>
<dbReference type="EMBL" id="JBEPMC010000024">
    <property type="protein sequence ID" value="MET3583823.1"/>
    <property type="molecule type" value="Genomic_DNA"/>
</dbReference>
<evidence type="ECO:0000259" key="4">
    <source>
        <dbReference type="PROSITE" id="PS01124"/>
    </source>
</evidence>
<evidence type="ECO:0000256" key="1">
    <source>
        <dbReference type="ARBA" id="ARBA00023015"/>
    </source>
</evidence>